<feature type="compositionally biased region" description="Polar residues" evidence="1">
    <location>
        <begin position="286"/>
        <end position="311"/>
    </location>
</feature>
<feature type="compositionally biased region" description="Low complexity" evidence="1">
    <location>
        <begin position="258"/>
        <end position="280"/>
    </location>
</feature>
<protein>
    <submittedName>
        <fullName evidence="2">Uncharacterized protein</fullName>
    </submittedName>
</protein>
<feature type="region of interest" description="Disordered" evidence="1">
    <location>
        <begin position="527"/>
        <end position="608"/>
    </location>
</feature>
<evidence type="ECO:0000256" key="1">
    <source>
        <dbReference type="SAM" id="MobiDB-lite"/>
    </source>
</evidence>
<feature type="region of interest" description="Disordered" evidence="1">
    <location>
        <begin position="168"/>
        <end position="189"/>
    </location>
</feature>
<feature type="compositionally biased region" description="Pro residues" evidence="1">
    <location>
        <begin position="599"/>
        <end position="608"/>
    </location>
</feature>
<accession>A0A1K0GDF8</accession>
<feature type="compositionally biased region" description="Low complexity" evidence="1">
    <location>
        <begin position="170"/>
        <end position="189"/>
    </location>
</feature>
<feature type="compositionally biased region" description="Polar residues" evidence="1">
    <location>
        <begin position="550"/>
        <end position="567"/>
    </location>
</feature>
<evidence type="ECO:0000313" key="3">
    <source>
        <dbReference type="Proteomes" id="UP000179920"/>
    </source>
</evidence>
<dbReference type="EMBL" id="LT558137">
    <property type="protein sequence ID" value="SAM86106.1"/>
    <property type="molecule type" value="Genomic_DNA"/>
</dbReference>
<name>A0A1K0GDF8_9BASI</name>
<reference evidence="3" key="1">
    <citation type="submission" date="2016-04" db="EMBL/GenBank/DDBJ databases">
        <authorList>
            <person name="Guldener U."/>
            <person name="Guldener U."/>
        </authorList>
    </citation>
    <scope>NUCLEOTIDE SEQUENCE [LARGE SCALE GENOMIC DNA]</scope>
    <source>
        <strain evidence="3">UB2112</strain>
    </source>
</reference>
<dbReference type="AlphaFoldDB" id="A0A1K0GDF8"/>
<feature type="compositionally biased region" description="Polar residues" evidence="1">
    <location>
        <begin position="340"/>
        <end position="351"/>
    </location>
</feature>
<proteinExistence type="predicted"/>
<sequence>MANLLMKMEVQVKDENGVAHVIETSDIGGYQPDTISKVVTILARNINTNYETVKVIQEFIASVRDDYLQQLEDLSNEWRSAGSNKGQTSIVHDLQCIGDLMIHADHIASYLAEACNNSENGLEMQELKEPQTLQQAAFIGHRHSGYCKFRHYTKLNWESIFSTESPATPPLTAAAAQDPPTDPVATLSAPATPPLTAAAALTIPVAALSSVVPEASAIATSLASVSHTSATPSSTVPATFTTPVATSSAPAAHSSATASSATASSATASSATASSATTSSLKPAESTASNGNSLATAKHSSATSPSITCAASSEPLKHSSTKSSSSAPAATSANPFATSLVSAKHSSVTLSQKKKTRKQRADEMGWYSTWPMAVKEWHDDKQMELEDWKKDTDEEAEAHDKESERLGFAGLDLARKYVMEYGDSSSDDKPEAERDIDFGTKESNTTQQGYLYKVREMLKTEGLCKAQEEDHAKVEKLLQQPDAEGKVVEEVDSDADLYCNMPPGDLIVPIQAGTMHTAESHDALGASQGPLMSYSQDTVEPPSKLPFAETPNTNVMEHDNSQPTNKQDAAMPGSGGAVPAPDVTKKCKGKMHQVRDPSLSPPPLSNPQ</sequence>
<dbReference type="Proteomes" id="UP000179920">
    <property type="component" value="Chromosome XXI"/>
</dbReference>
<organism evidence="2 3">
    <name type="scientific">Ustilago bromivora</name>
    <dbReference type="NCBI Taxonomy" id="307758"/>
    <lineage>
        <taxon>Eukaryota</taxon>
        <taxon>Fungi</taxon>
        <taxon>Dikarya</taxon>
        <taxon>Basidiomycota</taxon>
        <taxon>Ustilaginomycotina</taxon>
        <taxon>Ustilaginomycetes</taxon>
        <taxon>Ustilaginales</taxon>
        <taxon>Ustilaginaceae</taxon>
        <taxon>Ustilago</taxon>
    </lineage>
</organism>
<evidence type="ECO:0000313" key="2">
    <source>
        <dbReference type="EMBL" id="SAM86106.1"/>
    </source>
</evidence>
<feature type="region of interest" description="Disordered" evidence="1">
    <location>
        <begin position="258"/>
        <end position="362"/>
    </location>
</feature>
<dbReference type="OrthoDB" id="10546686at2759"/>
<gene>
    <name evidence="2" type="ORF">UBRO_20224</name>
</gene>
<feature type="compositionally biased region" description="Low complexity" evidence="1">
    <location>
        <begin position="321"/>
        <end position="339"/>
    </location>
</feature>